<proteinExistence type="predicted"/>
<protein>
    <submittedName>
        <fullName evidence="2">Acetyltransferase (GNAT) domain-containing protein</fullName>
    </submittedName>
</protein>
<keyword evidence="3" id="KW-1185">Reference proteome</keyword>
<dbReference type="InterPro" id="IPR000182">
    <property type="entry name" value="GNAT_dom"/>
</dbReference>
<dbReference type="Pfam" id="PF00583">
    <property type="entry name" value="Acetyltransf_1"/>
    <property type="match status" value="1"/>
</dbReference>
<dbReference type="OrthoDB" id="9127144at2"/>
<keyword evidence="2" id="KW-0808">Transferase</keyword>
<evidence type="ECO:0000313" key="2">
    <source>
        <dbReference type="EMBL" id="SHF04847.1"/>
    </source>
</evidence>
<dbReference type="SUPFAM" id="SSF55729">
    <property type="entry name" value="Acyl-CoA N-acyltransferases (Nat)"/>
    <property type="match status" value="1"/>
</dbReference>
<dbReference type="Proteomes" id="UP000184436">
    <property type="component" value="Unassembled WGS sequence"/>
</dbReference>
<dbReference type="InterPro" id="IPR016181">
    <property type="entry name" value="Acyl_CoA_acyltransferase"/>
</dbReference>
<dbReference type="PROSITE" id="PS51186">
    <property type="entry name" value="GNAT"/>
    <property type="match status" value="1"/>
</dbReference>
<name>A0A1M4YGG8_9BACE</name>
<dbReference type="STRING" id="871325.SAMN05444349_110100"/>
<dbReference type="Gene3D" id="3.40.630.30">
    <property type="match status" value="1"/>
</dbReference>
<dbReference type="RefSeq" id="WP_025074534.1">
    <property type="nucleotide sequence ID" value="NZ_FQVD01000010.1"/>
</dbReference>
<accession>A0A1M4YGG8</accession>
<evidence type="ECO:0000313" key="3">
    <source>
        <dbReference type="Proteomes" id="UP000184436"/>
    </source>
</evidence>
<organism evidence="2 3">
    <name type="scientific">Bacteroides faecichinchillae</name>
    <dbReference type="NCBI Taxonomy" id="871325"/>
    <lineage>
        <taxon>Bacteria</taxon>
        <taxon>Pseudomonadati</taxon>
        <taxon>Bacteroidota</taxon>
        <taxon>Bacteroidia</taxon>
        <taxon>Bacteroidales</taxon>
        <taxon>Bacteroidaceae</taxon>
        <taxon>Bacteroides</taxon>
    </lineage>
</organism>
<feature type="domain" description="N-acetyltransferase" evidence="1">
    <location>
        <begin position="2"/>
        <end position="153"/>
    </location>
</feature>
<dbReference type="GO" id="GO:0016747">
    <property type="term" value="F:acyltransferase activity, transferring groups other than amino-acyl groups"/>
    <property type="evidence" value="ECO:0007669"/>
    <property type="project" value="InterPro"/>
</dbReference>
<evidence type="ECO:0000259" key="1">
    <source>
        <dbReference type="PROSITE" id="PS51186"/>
    </source>
</evidence>
<reference evidence="2 3" key="1">
    <citation type="submission" date="2016-11" db="EMBL/GenBank/DDBJ databases">
        <authorList>
            <person name="Jaros S."/>
            <person name="Januszkiewicz K."/>
            <person name="Wedrychowicz H."/>
        </authorList>
    </citation>
    <scope>NUCLEOTIDE SEQUENCE [LARGE SCALE GENOMIC DNA]</scope>
    <source>
        <strain evidence="2 3">DSM 26883</strain>
    </source>
</reference>
<dbReference type="AlphaFoldDB" id="A0A1M4YGG8"/>
<dbReference type="EMBL" id="FQVD01000010">
    <property type="protein sequence ID" value="SHF04847.1"/>
    <property type="molecule type" value="Genomic_DNA"/>
</dbReference>
<sequence>MIRLQAINTSDIQHYKFMEELLIDSFPAEEYRQLEELREFTDRTGNFHNNIIFDDELPIGFITYWDFEHFYYVEHFATNPALRNGGYGKRTLEYLCDHLKLPIVLEVERPVEEMAKRRINFYQRHGFTLWENDYYQPPYKPGDNYLPMYLMVHGALDAKKDFEEVKQKLYTEVYKVKK</sequence>
<gene>
    <name evidence="2" type="ORF">SAMN05444349_110100</name>
</gene>